<dbReference type="EMBL" id="JAATEL010000004">
    <property type="protein sequence ID" value="NJP13867.1"/>
    <property type="molecule type" value="Genomic_DNA"/>
</dbReference>
<dbReference type="PRINTS" id="PR01217">
    <property type="entry name" value="PRICHEXTENSN"/>
</dbReference>
<comment type="caution">
    <text evidence="3">The sequence shown here is derived from an EMBL/GenBank/DDBJ whole genome shotgun (WGS) entry which is preliminary data.</text>
</comment>
<accession>A0ABX0YPF4</accession>
<evidence type="ECO:0000313" key="4">
    <source>
        <dbReference type="Proteomes" id="UP000635996"/>
    </source>
</evidence>
<proteinExistence type="predicted"/>
<organism evidence="3 4">
    <name type="scientific">Streptomyces thermoviolaceus subsp. thermoviolaceus</name>
    <dbReference type="NCBI Taxonomy" id="66860"/>
    <lineage>
        <taxon>Bacteria</taxon>
        <taxon>Bacillati</taxon>
        <taxon>Actinomycetota</taxon>
        <taxon>Actinomycetes</taxon>
        <taxon>Kitasatosporales</taxon>
        <taxon>Streptomycetaceae</taxon>
        <taxon>Streptomyces</taxon>
    </lineage>
</organism>
<feature type="region of interest" description="Disordered" evidence="1">
    <location>
        <begin position="33"/>
        <end position="148"/>
    </location>
</feature>
<dbReference type="PROSITE" id="PS51318">
    <property type="entry name" value="TAT"/>
    <property type="match status" value="1"/>
</dbReference>
<keyword evidence="4" id="KW-1185">Reference proteome</keyword>
<reference evidence="3 4" key="1">
    <citation type="submission" date="2020-03" db="EMBL/GenBank/DDBJ databases">
        <title>WGS of actinomycetes isolated from Thailand.</title>
        <authorList>
            <person name="Thawai C."/>
        </authorList>
    </citation>
    <scope>NUCLEOTIDE SEQUENCE [LARGE SCALE GENOMIC DNA]</scope>
    <source>
        <strain evidence="3 4">NBRC 13905</strain>
    </source>
</reference>
<evidence type="ECO:0000256" key="2">
    <source>
        <dbReference type="SAM" id="SignalP"/>
    </source>
</evidence>
<protein>
    <recommendedName>
        <fullName evidence="5">Secreted protein</fullName>
    </recommendedName>
</protein>
<evidence type="ECO:0000313" key="3">
    <source>
        <dbReference type="EMBL" id="NJP13867.1"/>
    </source>
</evidence>
<feature type="compositionally biased region" description="Basic and acidic residues" evidence="1">
    <location>
        <begin position="336"/>
        <end position="357"/>
    </location>
</feature>
<sequence length="499" mass="51158">MASTPRRRRSARLTGLSALTVALALSAGPVAAAPAGPVTAAAPVGHGPPSAAGLPAGTDPPPPEPPPPTEPPPNPPPEPPPPGPTTPDTTPSTPPSEPPETPTEPGETQGPDDTSPTGEPSGPRGDDTASSAAQQQIQAAGAVTADLDRLKDEVPGDLVPSVERLTATLRAVENPATPPQERDAVVRGARAVTVALKAVADPGTPAEVRTQLTGLVRQVATVLGTGSRPHLPQAERRTSGFVAERTASVLPVIADARTPGGLRDDLAGAASGALTAVGGTRPGHERTARGPQTRNAPSAARSVAVAASVAGSQGTPNEGRKETAQSAHQAGTALAKAEDPDASAKERDTARKELPGRIDRMEKELEKALAAEGLPDVPLGTAAEVCTDAVFDSAPEDTLGTNLRGLLPERWNAEGVKDFWKAEDKGNDVLDVLAQLRTDEYADAPVEVARLLPRLAATVPADRLFATLGKPALHCLQAARQLDERGVPSGSWVRKAEEL</sequence>
<feature type="compositionally biased region" description="Low complexity" evidence="1">
    <location>
        <begin position="33"/>
        <end position="49"/>
    </location>
</feature>
<feature type="compositionally biased region" description="Low complexity" evidence="1">
    <location>
        <begin position="128"/>
        <end position="145"/>
    </location>
</feature>
<dbReference type="RefSeq" id="WP_168131039.1">
    <property type="nucleotide sequence ID" value="NZ_BMVZ01000002.1"/>
</dbReference>
<feature type="compositionally biased region" description="Pro residues" evidence="1">
    <location>
        <begin position="92"/>
        <end position="102"/>
    </location>
</feature>
<feature type="signal peptide" evidence="2">
    <location>
        <begin position="1"/>
        <end position="32"/>
    </location>
</feature>
<feature type="compositionally biased region" description="Pro residues" evidence="1">
    <location>
        <begin position="58"/>
        <end position="85"/>
    </location>
</feature>
<gene>
    <name evidence="3" type="ORF">HCJ95_06055</name>
</gene>
<evidence type="ECO:0008006" key="5">
    <source>
        <dbReference type="Google" id="ProtNLM"/>
    </source>
</evidence>
<name>A0ABX0YPF4_STRTL</name>
<dbReference type="InterPro" id="IPR006311">
    <property type="entry name" value="TAT_signal"/>
</dbReference>
<dbReference type="Proteomes" id="UP000635996">
    <property type="component" value="Unassembled WGS sequence"/>
</dbReference>
<feature type="compositionally biased region" description="Low complexity" evidence="1">
    <location>
        <begin position="296"/>
        <end position="310"/>
    </location>
</feature>
<evidence type="ECO:0000256" key="1">
    <source>
        <dbReference type="SAM" id="MobiDB-lite"/>
    </source>
</evidence>
<feature type="chain" id="PRO_5047347117" description="Secreted protein" evidence="2">
    <location>
        <begin position="33"/>
        <end position="499"/>
    </location>
</feature>
<keyword evidence="2" id="KW-0732">Signal</keyword>
<feature type="region of interest" description="Disordered" evidence="1">
    <location>
        <begin position="274"/>
        <end position="357"/>
    </location>
</feature>